<dbReference type="InterPro" id="IPR036249">
    <property type="entry name" value="Thioredoxin-like_sf"/>
</dbReference>
<dbReference type="PROSITE" id="PS00194">
    <property type="entry name" value="THIOREDOXIN_1"/>
    <property type="match status" value="1"/>
</dbReference>
<dbReference type="InterPro" id="IPR013766">
    <property type="entry name" value="Thioredoxin_domain"/>
</dbReference>
<dbReference type="PRINTS" id="PR00421">
    <property type="entry name" value="THIOREDOXIN"/>
</dbReference>
<dbReference type="PANTHER" id="PTHR10438">
    <property type="entry name" value="THIOREDOXIN"/>
    <property type="match status" value="1"/>
</dbReference>
<sequence>RSEFEAELKSAGEKLIVVDFSAAWCGPCKMIKPFFHVKMFLCCLTITWGELPFLKIVFCLFQDVATHCDVKCMPTFQFYKNGKKVGSFSQGKLPQLHNVIGRIVIMM</sequence>
<reference evidence="2" key="1">
    <citation type="submission" date="2025-08" db="UniProtKB">
        <authorList>
            <consortium name="Ensembl"/>
        </authorList>
    </citation>
    <scope>IDENTIFICATION</scope>
</reference>
<dbReference type="AlphaFoldDB" id="A0A8B9NK07"/>
<name>A0A8B9NK07_9AVES</name>
<dbReference type="Gene3D" id="3.40.30.10">
    <property type="entry name" value="Glutaredoxin"/>
    <property type="match status" value="1"/>
</dbReference>
<dbReference type="CDD" id="cd02947">
    <property type="entry name" value="TRX_family"/>
    <property type="match status" value="1"/>
</dbReference>
<dbReference type="InterPro" id="IPR017937">
    <property type="entry name" value="Thioredoxin_CS"/>
</dbReference>
<evidence type="ECO:0000259" key="1">
    <source>
        <dbReference type="Pfam" id="PF00085"/>
    </source>
</evidence>
<dbReference type="Proteomes" id="UP000694541">
    <property type="component" value="Unplaced"/>
</dbReference>
<dbReference type="Pfam" id="PF00085">
    <property type="entry name" value="Thioredoxin"/>
    <property type="match status" value="1"/>
</dbReference>
<feature type="domain" description="Thioredoxin" evidence="1">
    <location>
        <begin position="2"/>
        <end position="92"/>
    </location>
</feature>
<protein>
    <submittedName>
        <fullName evidence="2">Thioredoxin</fullName>
    </submittedName>
</protein>
<organism evidence="2 3">
    <name type="scientific">Accipiter nisus</name>
    <name type="common">Eurasian sparrowhawk</name>
    <dbReference type="NCBI Taxonomy" id="211598"/>
    <lineage>
        <taxon>Eukaryota</taxon>
        <taxon>Metazoa</taxon>
        <taxon>Chordata</taxon>
        <taxon>Craniata</taxon>
        <taxon>Vertebrata</taxon>
        <taxon>Euteleostomi</taxon>
        <taxon>Archelosauria</taxon>
        <taxon>Archosauria</taxon>
        <taxon>Dinosauria</taxon>
        <taxon>Saurischia</taxon>
        <taxon>Theropoda</taxon>
        <taxon>Coelurosauria</taxon>
        <taxon>Aves</taxon>
        <taxon>Neognathae</taxon>
        <taxon>Neoaves</taxon>
        <taxon>Telluraves</taxon>
        <taxon>Accipitrimorphae</taxon>
        <taxon>Accipitriformes</taxon>
        <taxon>Accipitridae</taxon>
        <taxon>Accipitrinae</taxon>
        <taxon>Accipiter</taxon>
    </lineage>
</organism>
<keyword evidence="3" id="KW-1185">Reference proteome</keyword>
<accession>A0A8B9NK07</accession>
<reference evidence="2" key="2">
    <citation type="submission" date="2025-09" db="UniProtKB">
        <authorList>
            <consortium name="Ensembl"/>
        </authorList>
    </citation>
    <scope>IDENTIFICATION</scope>
</reference>
<dbReference type="PANTHER" id="PTHR10438:SF463">
    <property type="entry name" value="THIOREDOXIN"/>
    <property type="match status" value="1"/>
</dbReference>
<dbReference type="InterPro" id="IPR050620">
    <property type="entry name" value="Thioredoxin_H-type-like"/>
</dbReference>
<dbReference type="SUPFAM" id="SSF52833">
    <property type="entry name" value="Thioredoxin-like"/>
    <property type="match status" value="1"/>
</dbReference>
<dbReference type="Ensembl" id="ENSANIT00000020765.1">
    <property type="protein sequence ID" value="ENSANIP00000020094.1"/>
    <property type="gene ID" value="ENSANIG00000013691.1"/>
</dbReference>
<evidence type="ECO:0000313" key="2">
    <source>
        <dbReference type="Ensembl" id="ENSANIP00000020094.1"/>
    </source>
</evidence>
<proteinExistence type="predicted"/>
<evidence type="ECO:0000313" key="3">
    <source>
        <dbReference type="Proteomes" id="UP000694541"/>
    </source>
</evidence>